<name>A0A6C7EFM3_ILUCY</name>
<dbReference type="AlphaFoldDB" id="A0A6C7EFM3"/>
<reference evidence="2 3" key="1">
    <citation type="journal article" date="2013" name="Int. J. Syst. Evol. Microbiol.">
        <title>Ilumatobacter nonamiense sp. nov. and Ilumatobacter coccineum sp. nov., isolated from seashore sand.</title>
        <authorList>
            <person name="Matsumoto A."/>
            <person name="Kasai H."/>
            <person name="Matsuo Y."/>
            <person name="Shizuri Y."/>
            <person name="Ichikawa N."/>
            <person name="Fujita N."/>
            <person name="Omura S."/>
            <person name="Takahashi Y."/>
        </authorList>
    </citation>
    <scope>NUCLEOTIDE SEQUENCE [LARGE SCALE GENOMIC DNA]</scope>
    <source>
        <strain evidence="3">NBRC 103263 / KCTC 29153 / YM16-304</strain>
    </source>
</reference>
<dbReference type="Proteomes" id="UP000011863">
    <property type="component" value="Chromosome"/>
</dbReference>
<keyword evidence="1" id="KW-0472">Membrane</keyword>
<dbReference type="KEGG" id="aym:YM304_36550"/>
<gene>
    <name evidence="2" type="ORF">YM304_36550</name>
</gene>
<dbReference type="EMBL" id="AP012057">
    <property type="protein sequence ID" value="BAN03969.1"/>
    <property type="molecule type" value="Genomic_DNA"/>
</dbReference>
<evidence type="ECO:0000313" key="3">
    <source>
        <dbReference type="Proteomes" id="UP000011863"/>
    </source>
</evidence>
<evidence type="ECO:0000313" key="2">
    <source>
        <dbReference type="EMBL" id="BAN03969.1"/>
    </source>
</evidence>
<feature type="transmembrane region" description="Helical" evidence="1">
    <location>
        <begin position="71"/>
        <end position="91"/>
    </location>
</feature>
<accession>A0A6C7EFM3</accession>
<evidence type="ECO:0000256" key="1">
    <source>
        <dbReference type="SAM" id="Phobius"/>
    </source>
</evidence>
<feature type="transmembrane region" description="Helical" evidence="1">
    <location>
        <begin position="31"/>
        <end position="50"/>
    </location>
</feature>
<proteinExistence type="predicted"/>
<keyword evidence="1" id="KW-1133">Transmembrane helix</keyword>
<keyword evidence="1" id="KW-0812">Transmembrane</keyword>
<keyword evidence="3" id="KW-1185">Reference proteome</keyword>
<organism evidence="2 3">
    <name type="scientific">Ilumatobacter coccineus (strain NBRC 103263 / KCTC 29153 / YM16-304)</name>
    <dbReference type="NCBI Taxonomy" id="1313172"/>
    <lineage>
        <taxon>Bacteria</taxon>
        <taxon>Bacillati</taxon>
        <taxon>Actinomycetota</taxon>
        <taxon>Acidimicrobiia</taxon>
        <taxon>Acidimicrobiales</taxon>
        <taxon>Ilumatobacteraceae</taxon>
        <taxon>Ilumatobacter</taxon>
    </lineage>
</organism>
<protein>
    <submittedName>
        <fullName evidence="2">Uncharacterized protein</fullName>
    </submittedName>
</protein>
<sequence>MEDSQGDFAVVAEPEHCDTHSSESPGMNAPWILAASTPIALGAAWLLYQLADFESKSLRVVHVTRRWAARVLLLIGLLCPPAATAAFLWIVKQEQDRIMVIVDPMLEHLRPTTTPAP</sequence>